<keyword evidence="2" id="KW-1185">Reference proteome</keyword>
<dbReference type="AlphaFoldDB" id="A0A4Y2Q473"/>
<dbReference type="Proteomes" id="UP000499080">
    <property type="component" value="Unassembled WGS sequence"/>
</dbReference>
<reference evidence="1 2" key="1">
    <citation type="journal article" date="2019" name="Sci. Rep.">
        <title>Orb-weaving spider Araneus ventricosus genome elucidates the spidroin gene catalogue.</title>
        <authorList>
            <person name="Kono N."/>
            <person name="Nakamura H."/>
            <person name="Ohtoshi R."/>
            <person name="Moran D.A.P."/>
            <person name="Shinohara A."/>
            <person name="Yoshida Y."/>
            <person name="Fujiwara M."/>
            <person name="Mori M."/>
            <person name="Tomita M."/>
            <person name="Arakawa K."/>
        </authorList>
    </citation>
    <scope>NUCLEOTIDE SEQUENCE [LARGE SCALE GENOMIC DNA]</scope>
</reference>
<evidence type="ECO:0000313" key="1">
    <source>
        <dbReference type="EMBL" id="GBN58261.1"/>
    </source>
</evidence>
<evidence type="ECO:0000313" key="2">
    <source>
        <dbReference type="Proteomes" id="UP000499080"/>
    </source>
</evidence>
<proteinExistence type="predicted"/>
<organism evidence="1 2">
    <name type="scientific">Araneus ventricosus</name>
    <name type="common">Orbweaver spider</name>
    <name type="synonym">Epeira ventricosa</name>
    <dbReference type="NCBI Taxonomy" id="182803"/>
    <lineage>
        <taxon>Eukaryota</taxon>
        <taxon>Metazoa</taxon>
        <taxon>Ecdysozoa</taxon>
        <taxon>Arthropoda</taxon>
        <taxon>Chelicerata</taxon>
        <taxon>Arachnida</taxon>
        <taxon>Araneae</taxon>
        <taxon>Araneomorphae</taxon>
        <taxon>Entelegynae</taxon>
        <taxon>Araneoidea</taxon>
        <taxon>Araneidae</taxon>
        <taxon>Araneus</taxon>
    </lineage>
</organism>
<comment type="caution">
    <text evidence="1">The sequence shown here is derived from an EMBL/GenBank/DDBJ whole genome shotgun (WGS) entry which is preliminary data.</text>
</comment>
<feature type="non-terminal residue" evidence="1">
    <location>
        <position position="73"/>
    </location>
</feature>
<accession>A0A4Y2Q473</accession>
<gene>
    <name evidence="1" type="ORF">AVEN_179876_1</name>
</gene>
<dbReference type="EMBL" id="BGPR01012898">
    <property type="protein sequence ID" value="GBN58261.1"/>
    <property type="molecule type" value="Genomic_DNA"/>
</dbReference>
<sequence>MTGPSRQQHGYYGSKMAITGSCTNFFRKTPCHWDAANKTTSPVQYPPGKRDPASLYVGFSSMDSCCSPVGRDQ</sequence>
<name>A0A4Y2Q473_ARAVE</name>
<protein>
    <submittedName>
        <fullName evidence="1">Uncharacterized protein</fullName>
    </submittedName>
</protein>